<dbReference type="AlphaFoldDB" id="A0A0L6VGJ6"/>
<comment type="caution">
    <text evidence="1">The sequence shown here is derived from an EMBL/GenBank/DDBJ whole genome shotgun (WGS) entry which is preliminary data.</text>
</comment>
<dbReference type="OrthoDB" id="10561420at2759"/>
<dbReference type="PANTHER" id="PTHR35871">
    <property type="entry name" value="EXPRESSED PROTEIN"/>
    <property type="match status" value="1"/>
</dbReference>
<dbReference type="VEuPathDB" id="FungiDB:VP01_1776g4"/>
<evidence type="ECO:0000313" key="1">
    <source>
        <dbReference type="EMBL" id="KNZ59245.1"/>
    </source>
</evidence>
<proteinExistence type="predicted"/>
<protein>
    <submittedName>
        <fullName evidence="1">Uncharacterized protein</fullName>
    </submittedName>
</protein>
<gene>
    <name evidence="1" type="ORF">VP01_1776g4</name>
</gene>
<dbReference type="Proteomes" id="UP000037035">
    <property type="component" value="Unassembled WGS sequence"/>
</dbReference>
<accession>A0A0L6VGJ6</accession>
<dbReference type="EMBL" id="LAVV01006588">
    <property type="protein sequence ID" value="KNZ59245.1"/>
    <property type="molecule type" value="Genomic_DNA"/>
</dbReference>
<name>A0A0L6VGJ6_9BASI</name>
<evidence type="ECO:0000313" key="2">
    <source>
        <dbReference type="Proteomes" id="UP000037035"/>
    </source>
</evidence>
<dbReference type="PANTHER" id="PTHR35871:SF1">
    <property type="entry name" value="CXC1-LIKE CYSTEINE CLUSTER ASSOCIATED WITH KDZ TRANSPOSASES DOMAIN-CONTAINING PROTEIN"/>
    <property type="match status" value="1"/>
</dbReference>
<sequence>MNQNRFWTGVKMERIQVTRRPRLLYLMPIRNPSYNSWKLIPRKLSQTTAPLQKPGTLGTRNKQQLYFSLAQEGRGITQCTWNQFKESGPQNQNLADKWKEVRESIWKPPKVNKQVHNLKYKNQISGVPKPVILASLTAAAFSNCRLQSGTEKQFTSSIYQAQCLRAQAIHILNFKEIKSKHQPKKGELNTPLNDTALCNEISQWEREQKAGHVIIFFFLIDIEFLI</sequence>
<keyword evidence="2" id="KW-1185">Reference proteome</keyword>
<organism evidence="1 2">
    <name type="scientific">Puccinia sorghi</name>
    <dbReference type="NCBI Taxonomy" id="27349"/>
    <lineage>
        <taxon>Eukaryota</taxon>
        <taxon>Fungi</taxon>
        <taxon>Dikarya</taxon>
        <taxon>Basidiomycota</taxon>
        <taxon>Pucciniomycotina</taxon>
        <taxon>Pucciniomycetes</taxon>
        <taxon>Pucciniales</taxon>
        <taxon>Pucciniaceae</taxon>
        <taxon>Puccinia</taxon>
    </lineage>
</organism>
<reference evidence="1 2" key="1">
    <citation type="submission" date="2015-08" db="EMBL/GenBank/DDBJ databases">
        <title>Next Generation Sequencing and Analysis of the Genome of Puccinia sorghi L Schw, the Causal Agent of Maize Common Rust.</title>
        <authorList>
            <person name="Rochi L."/>
            <person name="Burguener G."/>
            <person name="Darino M."/>
            <person name="Turjanski A."/>
            <person name="Kreff E."/>
            <person name="Dieguez M.J."/>
            <person name="Sacco F."/>
        </authorList>
    </citation>
    <scope>NUCLEOTIDE SEQUENCE [LARGE SCALE GENOMIC DNA]</scope>
    <source>
        <strain evidence="1 2">RO10H11247</strain>
    </source>
</reference>